<evidence type="ECO:0000313" key="3">
    <source>
        <dbReference type="Proteomes" id="UP000664940"/>
    </source>
</evidence>
<accession>A0A834A445</accession>
<sequence length="190" mass="21146">MTGWLTEYLEPRLRAGSTPCTARTPCGWTGCENPRVQGPSPGDRPHSPRRPSIMQKAPGHPPSFLHQQPRPNSGRAHFSSAHVDLRCGHELLPALESLSICKYSISCGHVSRGAPETAAVLQTTVEHTAIVLVCVILERSTFSKCQARRMARDRLQIRQRLGTAGQEGKHQMRVLEQPLFSSRWPQRKNS</sequence>
<name>A0A834A445_9CHIR</name>
<protein>
    <submittedName>
        <fullName evidence="2">Uncharacterized protein</fullName>
    </submittedName>
</protein>
<dbReference type="Proteomes" id="UP000664940">
    <property type="component" value="Unassembled WGS sequence"/>
</dbReference>
<proteinExistence type="predicted"/>
<evidence type="ECO:0000256" key="1">
    <source>
        <dbReference type="SAM" id="MobiDB-lite"/>
    </source>
</evidence>
<feature type="region of interest" description="Disordered" evidence="1">
    <location>
        <begin position="31"/>
        <end position="77"/>
    </location>
</feature>
<evidence type="ECO:0000313" key="2">
    <source>
        <dbReference type="EMBL" id="KAF6104068.1"/>
    </source>
</evidence>
<organism evidence="2 3">
    <name type="scientific">Phyllostomus discolor</name>
    <name type="common">pale spear-nosed bat</name>
    <dbReference type="NCBI Taxonomy" id="89673"/>
    <lineage>
        <taxon>Eukaryota</taxon>
        <taxon>Metazoa</taxon>
        <taxon>Chordata</taxon>
        <taxon>Craniata</taxon>
        <taxon>Vertebrata</taxon>
        <taxon>Euteleostomi</taxon>
        <taxon>Mammalia</taxon>
        <taxon>Eutheria</taxon>
        <taxon>Laurasiatheria</taxon>
        <taxon>Chiroptera</taxon>
        <taxon>Yangochiroptera</taxon>
        <taxon>Phyllostomidae</taxon>
        <taxon>Phyllostominae</taxon>
        <taxon>Phyllostomus</taxon>
    </lineage>
</organism>
<dbReference type="EMBL" id="JABVXQ010000006">
    <property type="protein sequence ID" value="KAF6104068.1"/>
    <property type="molecule type" value="Genomic_DNA"/>
</dbReference>
<comment type="caution">
    <text evidence="2">The sequence shown here is derived from an EMBL/GenBank/DDBJ whole genome shotgun (WGS) entry which is preliminary data.</text>
</comment>
<reference evidence="2 3" key="1">
    <citation type="journal article" date="2020" name="Nature">
        <title>Six reference-quality genomes reveal evolution of bat adaptations.</title>
        <authorList>
            <person name="Jebb D."/>
            <person name="Huang Z."/>
            <person name="Pippel M."/>
            <person name="Hughes G.M."/>
            <person name="Lavrichenko K."/>
            <person name="Devanna P."/>
            <person name="Winkler S."/>
            <person name="Jermiin L.S."/>
            <person name="Skirmuntt E.C."/>
            <person name="Katzourakis A."/>
            <person name="Burkitt-Gray L."/>
            <person name="Ray D.A."/>
            <person name="Sullivan K.A.M."/>
            <person name="Roscito J.G."/>
            <person name="Kirilenko B.M."/>
            <person name="Davalos L.M."/>
            <person name="Corthals A.P."/>
            <person name="Power M.L."/>
            <person name="Jones G."/>
            <person name="Ransome R.D."/>
            <person name="Dechmann D.K.N."/>
            <person name="Locatelli A.G."/>
            <person name="Puechmaille S.J."/>
            <person name="Fedrigo O."/>
            <person name="Jarvis E.D."/>
            <person name="Hiller M."/>
            <person name="Vernes S.C."/>
            <person name="Myers E.W."/>
            <person name="Teeling E.C."/>
        </authorList>
    </citation>
    <scope>NUCLEOTIDE SEQUENCE [LARGE SCALE GENOMIC DNA]</scope>
    <source>
        <strain evidence="2">Bat1K_MPI-CBG_1</strain>
    </source>
</reference>
<dbReference type="AlphaFoldDB" id="A0A834A445"/>
<gene>
    <name evidence="2" type="ORF">HJG60_011117</name>
</gene>